<protein>
    <submittedName>
        <fullName evidence="1">Uncharacterized protein</fullName>
    </submittedName>
</protein>
<feature type="non-terminal residue" evidence="1">
    <location>
        <position position="90"/>
    </location>
</feature>
<organism evidence="1 2">
    <name type="scientific">Penicillium nordicum</name>
    <dbReference type="NCBI Taxonomy" id="229535"/>
    <lineage>
        <taxon>Eukaryota</taxon>
        <taxon>Fungi</taxon>
        <taxon>Dikarya</taxon>
        <taxon>Ascomycota</taxon>
        <taxon>Pezizomycotina</taxon>
        <taxon>Eurotiomycetes</taxon>
        <taxon>Eurotiomycetidae</taxon>
        <taxon>Eurotiales</taxon>
        <taxon>Aspergillaceae</taxon>
        <taxon>Penicillium</taxon>
    </lineage>
</organism>
<dbReference type="Proteomes" id="UP000037696">
    <property type="component" value="Unassembled WGS sequence"/>
</dbReference>
<gene>
    <name evidence="1" type="ORF">ACN38_g4184</name>
</gene>
<evidence type="ECO:0000313" key="1">
    <source>
        <dbReference type="EMBL" id="KOS44915.1"/>
    </source>
</evidence>
<evidence type="ECO:0000313" key="2">
    <source>
        <dbReference type="Proteomes" id="UP000037696"/>
    </source>
</evidence>
<proteinExistence type="predicted"/>
<comment type="caution">
    <text evidence="1">The sequence shown here is derived from an EMBL/GenBank/DDBJ whole genome shotgun (WGS) entry which is preliminary data.</text>
</comment>
<keyword evidence="2" id="KW-1185">Reference proteome</keyword>
<name>A0A0M9WHD0_9EURO</name>
<dbReference type="EMBL" id="LHQQ01000052">
    <property type="protein sequence ID" value="KOS44915.1"/>
    <property type="molecule type" value="Genomic_DNA"/>
</dbReference>
<reference evidence="1 2" key="1">
    <citation type="submission" date="2015-08" db="EMBL/GenBank/DDBJ databases">
        <title>Genome sequencing of Penicillium nordicum.</title>
        <authorList>
            <person name="Nguyen H.D."/>
            <person name="Seifert K.A."/>
        </authorList>
    </citation>
    <scope>NUCLEOTIDE SEQUENCE [LARGE SCALE GENOMIC DNA]</scope>
    <source>
        <strain evidence="1 2">DAOMC 185683</strain>
    </source>
</reference>
<sequence length="90" mass="10156">MSFRSSLVSILPSIPAVSPRMRCLPFSVKTRLLRAVSMFALYFFPIWSILSKFAQIQCLHYSHWEGINTPSPPISLSSSFFLLHTTPGPL</sequence>
<accession>A0A0M9WHD0</accession>
<dbReference type="AlphaFoldDB" id="A0A0M9WHD0"/>